<dbReference type="GO" id="GO:0005829">
    <property type="term" value="C:cytosol"/>
    <property type="evidence" value="ECO:0007669"/>
    <property type="project" value="TreeGrafter"/>
</dbReference>
<feature type="region of interest" description="Disordered" evidence="4">
    <location>
        <begin position="2538"/>
        <end position="2579"/>
    </location>
</feature>
<keyword evidence="2" id="KW-0677">Repeat</keyword>
<dbReference type="Gene3D" id="1.10.1540.10">
    <property type="entry name" value="BEACH domain"/>
    <property type="match status" value="1"/>
</dbReference>
<sequence>LNWKSHHCCRLHSGRLPPQPVLPKKGNAYASKWLREFVTSESAKLPLDHLKRVLNLMCSEVATTTTAARATITQEILASLMTAAVAAGDEDLERSKVIIECLTFLLQRLFVMDEIHREVDPADAVTSFCTVFANRKFLHPNDTLCIAVLLQTSPVFKMAIASQFSLLLPVFQRTLSQDQLDDCIPALMGALALATTRVKIELRLPSPSTYTELLRPIGFSSDKGVCREEAISCGLYSQILVTLKERLLIANKSRKNMHGILRAIYSWADGSAVIPWLHDVSPDKDGLPKASALQTIIDGNAFGLFVSLACELALSDVSQTISEAFACLEIAQETLSQDNGSGRKSLNEASNSGFIRGVITPYLLRAFMSWDEFANNIPFKMVGFIRYISYGLFLLCTALERKIFCNSDKLKRLSEFVPKSPGPGNAQNQAAANTDGGSNYPGVSGLTFFFWIYFDAPSFRSTSLGPQRSCLLRMLSVAGNGLEIFLSSTGELFVATAHSGEFYYVSVCSSSLIPCNKWTALSFVFSNSKGFFAKSTLTVYVNVDQIFEGELRYPIIKEDLLLFHYGGCPLWVEETCYSGLTLKLPPKALDAKSKKAKESASWFSLGIGNRGATTMKLLRPQQVSIGGERPLWGPLNAFRGRLSYAAVFNDPASEAFIQWLVQGGENTCTLVTDLILRNPQQRVLFYYHAKAVSDASTLCLDLALSGVGQSSLLTGCGGTFEPYNLPAYLHGAVRLSSTTLVDSIYRLGGLQFLLPLFDMIGNSQRDVDKTKVPSRDLDELFSAMKEFREALGSTEQLTTLEVKSPLVSEQPTVIQNTDAMTDETPEQTILHASIEVFQLATTLLKTSTPFDSFNIPATGRSTSRISVLFNFFKTIFQADTRVRLNFLHPSVILAMAHLLNSIDPLQLDANAVTNFHSMVDLCANSVLTDLNSRVEASGDFASSSQQVEEKRTARETFRVRWTFLIKQLFVDWTLWSRCSPVATLQHVRHLLKRAKTIRSTYRGHLPISRLLIAAGFYFAPKKMVNEAFKPVFSLLSPKTRDSVELSLFEAYNVLVKYIRQGLYSIIRVLYAKDASKNDLRSLFAFLESSAHPDVIAEVIVLLAHILNNAPPGDAFLLFAYEREMVEKIYSVLLAPNERMHRAAKVNALKLLYKLAATERVAEKYKSNLFFGNSGGFRGFFAQTASIRELTLHSDTCRLLRYLIGRTCRKDYAGLLQYLSLLRMGHLRQRIAAVSLLLDLLEDEKSLSLKDIQSYPAFYESLIDLLIKSKRIDTRTSLSVASNELNDICESEDGNSLSPGSHRRNLRRSSLHVCTQRRSRKTLSANSFSASPSTEIPPDSNDDLPPTHSTGTRFSFSNASTLGDRSLLNSLPAEDNDEERETLEETLGELVVKALHRLLWPGSTLILAVAPTDDQINDALSKYYQVFVSISGSSASYNFIKSCFWILQRVLEEFLKSTNCCLRTAGPSPQALRGFPGTSPFIRMIVDETCNRGVSNEFEFRVELLDHMSELMLDRLRVWDVSACSEECVALLLHFLLTWASRGAFLHNGAAAQACARLHYAICAFNDNVALERIIFLLFRIDSMIQDSFNKQSDFTKKNGLMPPVPPSGQSITFSGADIRLHADSKDSSASASNPEPYFFYAPLIKALLDKYHDKLQVECLAPHLPRHSTNFITEFWEYSLRYLDEWHGSFLGSFQSEMETYTREYIVNLSKEQSLMRALADESLIKARRERSKQTALATQRLAEYHPALMPPGHSADCSPTSSVLRVPVLASDLHRGSFASLPIVPSGSSPVPSEGTMQQHHKRSYTSIMDSFDYQVMEMETRVLANIRRKRWLNLRFEFVRASPTALWFSPFPLEIRWRLSDLESPFRMRSMMEPNPWFSKHLSASEERDGLIRKLSTLEDGKRLLQKLSTAISDEQLCLLLQQTEGANVITKNPLLAEEFNRPPLMRSLSTVQCGVLSPLALDRTDILRQRIRKGSLVGYRDVKGDFVADEDWKIIKQEDSNKSCDESNSNSSTDLSRSSHDDDQPKSETEEISVNSSVTADNSAKTYVKLVKGDVKEKVGGRGEKNDEEEEEELGFPVLLFFEEPAPLKGEVMRAPCQLISLIRTVPGWFAITPTSLHFLQNHAEPVSCEIDITSDNRFRKSEATKDFSIVLNMNDIREVHLCRYNLRRSAIEIFLIDLQNYLFNFPANYRNKIYTCIMSHQMPQLIYRKGRSPAEVFKFSRLMERWANREISNFEYLMRLNTIAGRTYNDLSQYPVLPWILADYTSKQLNFDEPATFRDLSRPIGIVNPDNIITVREKYESFEDPSGEISKFHYGTHYSSAAGVMHYLVRTEPFTSLHINLQGQRFDVADRQFNSIPTAWSLIMSSPYDNRELIPEFFYFPDFLRNNNDLDLGRPQVSGKKVNDVELPPWAPTPEEFIRIHRGALESDYVSANLHKWIDLIFGYKQRGKAAENALNVYYYLTYEGAVDLDDVTDPIERASIEGIIKNFGQTPCQLLKIPHIARISYPEWVYKMLVRRQLPILNAAIIYMKTNMESNSRETSPERDADTGPHKKLSVRLARQRTRSTLSSDEQPPIELNQASSRYLHTIEIYFSYHPAPKHLGYEHPPAFSAVKPHQVVELPDLRIATPVEAGDVLSQKRASLQDEILPNYSTRSRFVSGLKAMLPSPSVADAIGASVGNLGSNLPPMTSSHLKYQVITVDSAGWVRKHLLTPLAQNESGALSESELLQQMRSFKRSPFRAEGEEPIVVSQKKSVSTAPESISPAHIDQECLQLSPISLMNLTLTVEIVNALQSVRQRLLGPLLYPPRESIPGVSKSRKKYPSTRLYAMSTNGCHLYAAGRWDNRIAVYSVQTCRLDTLITTPHTDVITTLAVDPGCYRKSAQQGSAAQYLITGSRDGTVCVWNFTTFSGKMKKQVRADRSFIEDFEATKKLETEGAKNASFTQSVSLGSNSGSSGGGIAKTNNSDGYPADMQEEVEACIQPGMPFDDSMLNFGCGYKVSDVGATSVRRTSITSSNFASISPTEVAKVIRLFPADESGLPISNVALYLSLDTALCASLGSNVVRMHAVKRGVWSRQVTLPELATIDHLLIHPVSISFLVQWTVESPRDRKLCLTRFSMNGGCVVEASVFQEGHIPPPSPPLNTRVTRMLATALSSSANASCVVSHVLLMATSSGHLIMQEIESLTQLRIFSIGAPIVHMSMTLTVYGRGVNIILLLANGAFVVAYPGLTAPPTTLISATGAPATASKRL</sequence>
<dbReference type="InterPro" id="IPR019775">
    <property type="entry name" value="WD40_repeat_CS"/>
</dbReference>
<protein>
    <submittedName>
        <fullName evidence="7">DUF4704 domain-containing protein</fullName>
    </submittedName>
</protein>
<dbReference type="CDD" id="cd01201">
    <property type="entry name" value="PH_BEACH"/>
    <property type="match status" value="1"/>
</dbReference>
<dbReference type="SMART" id="SM01026">
    <property type="entry name" value="Beach"/>
    <property type="match status" value="1"/>
</dbReference>
<dbReference type="InterPro" id="IPR001680">
    <property type="entry name" value="WD40_rpt"/>
</dbReference>
<dbReference type="SUPFAM" id="SSF81837">
    <property type="entry name" value="BEACH domain"/>
    <property type="match status" value="1"/>
</dbReference>
<feature type="region of interest" description="Disordered" evidence="4">
    <location>
        <begin position="1289"/>
        <end position="1357"/>
    </location>
</feature>
<dbReference type="InterPro" id="IPR011993">
    <property type="entry name" value="PH-like_dom_sf"/>
</dbReference>
<feature type="region of interest" description="Disordered" evidence="4">
    <location>
        <begin position="2002"/>
        <end position="2041"/>
    </location>
</feature>
<organism evidence="7">
    <name type="scientific">Taenia asiatica</name>
    <name type="common">Asian tapeworm</name>
    <dbReference type="NCBI Taxonomy" id="60517"/>
    <lineage>
        <taxon>Eukaryota</taxon>
        <taxon>Metazoa</taxon>
        <taxon>Spiralia</taxon>
        <taxon>Lophotrochozoa</taxon>
        <taxon>Platyhelminthes</taxon>
        <taxon>Cestoda</taxon>
        <taxon>Eucestoda</taxon>
        <taxon>Cyclophyllidea</taxon>
        <taxon>Taeniidae</taxon>
        <taxon>Taenia</taxon>
    </lineage>
</organism>
<keyword evidence="1 3" id="KW-0853">WD repeat</keyword>
<feature type="repeat" description="WD" evidence="3">
    <location>
        <begin position="2892"/>
        <end position="2910"/>
    </location>
</feature>
<feature type="compositionally biased region" description="Low complexity" evidence="4">
    <location>
        <begin position="2009"/>
        <end position="2019"/>
    </location>
</feature>
<dbReference type="CDD" id="cd06071">
    <property type="entry name" value="Beach"/>
    <property type="match status" value="1"/>
</dbReference>
<dbReference type="Gene3D" id="2.30.29.30">
    <property type="entry name" value="Pleckstrin-homology domain (PH domain)/Phosphotyrosine-binding domain (PTB)"/>
    <property type="match status" value="1"/>
</dbReference>
<evidence type="ECO:0000256" key="4">
    <source>
        <dbReference type="SAM" id="MobiDB-lite"/>
    </source>
</evidence>
<dbReference type="GO" id="GO:0019901">
    <property type="term" value="F:protein kinase binding"/>
    <property type="evidence" value="ECO:0007669"/>
    <property type="project" value="TreeGrafter"/>
</dbReference>
<dbReference type="SUPFAM" id="SSF50729">
    <property type="entry name" value="PH domain-like"/>
    <property type="match status" value="1"/>
</dbReference>
<accession>A0A158R6F8</accession>
<feature type="compositionally biased region" description="Basic residues" evidence="4">
    <location>
        <begin position="1300"/>
        <end position="1320"/>
    </location>
</feature>
<evidence type="ECO:0000259" key="5">
    <source>
        <dbReference type="PROSITE" id="PS50197"/>
    </source>
</evidence>
<evidence type="ECO:0000256" key="1">
    <source>
        <dbReference type="ARBA" id="ARBA00022574"/>
    </source>
</evidence>
<dbReference type="FunFam" id="1.10.1540.10:FF:000001">
    <property type="entry name" value="neurobeachin isoform X1"/>
    <property type="match status" value="1"/>
</dbReference>
<dbReference type="PROSITE" id="PS50082">
    <property type="entry name" value="WD_REPEATS_2"/>
    <property type="match status" value="1"/>
</dbReference>
<dbReference type="WBParaSite" id="TASK_0000013901-mRNA-1">
    <property type="protein sequence ID" value="TASK_0000013901-mRNA-1"/>
    <property type="gene ID" value="TASK_0000013901"/>
</dbReference>
<dbReference type="Pfam" id="PF14844">
    <property type="entry name" value="PH_BEACH"/>
    <property type="match status" value="1"/>
</dbReference>
<feature type="compositionally biased region" description="Polar residues" evidence="4">
    <location>
        <begin position="1346"/>
        <end position="1357"/>
    </location>
</feature>
<feature type="compositionally biased region" description="Basic and acidic residues" evidence="4">
    <location>
        <begin position="2540"/>
        <end position="2554"/>
    </location>
</feature>
<evidence type="ECO:0000259" key="6">
    <source>
        <dbReference type="PROSITE" id="PS51783"/>
    </source>
</evidence>
<dbReference type="PROSITE" id="PS00678">
    <property type="entry name" value="WD_REPEATS_1"/>
    <property type="match status" value="1"/>
</dbReference>
<dbReference type="PANTHER" id="PTHR13743:SF112">
    <property type="entry name" value="BEACH DOMAIN-CONTAINING PROTEIN"/>
    <property type="match status" value="1"/>
</dbReference>
<dbReference type="SUPFAM" id="SSF50978">
    <property type="entry name" value="WD40 repeat-like"/>
    <property type="match status" value="1"/>
</dbReference>
<feature type="compositionally biased region" description="Polar residues" evidence="4">
    <location>
        <begin position="1321"/>
        <end position="1333"/>
    </location>
</feature>
<dbReference type="PROSITE" id="PS50197">
    <property type="entry name" value="BEACH"/>
    <property type="match status" value="1"/>
</dbReference>
<dbReference type="InterPro" id="IPR015943">
    <property type="entry name" value="WD40/YVTN_repeat-like_dom_sf"/>
</dbReference>
<dbReference type="Gene3D" id="2.130.10.10">
    <property type="entry name" value="YVTN repeat-like/Quinoprotein amine dehydrogenase"/>
    <property type="match status" value="1"/>
</dbReference>
<dbReference type="Pfam" id="PF02138">
    <property type="entry name" value="Beach"/>
    <property type="match status" value="1"/>
</dbReference>
<dbReference type="GO" id="GO:0016020">
    <property type="term" value="C:membrane"/>
    <property type="evidence" value="ECO:0007669"/>
    <property type="project" value="TreeGrafter"/>
</dbReference>
<feature type="compositionally biased region" description="Basic and acidic residues" evidence="4">
    <location>
        <begin position="2020"/>
        <end position="2032"/>
    </location>
</feature>
<dbReference type="InterPro" id="IPR050865">
    <property type="entry name" value="BEACH_Domain"/>
</dbReference>
<feature type="domain" description="BEACH" evidence="5">
    <location>
        <begin position="2215"/>
        <end position="2507"/>
    </location>
</feature>
<dbReference type="PROSITE" id="PS51783">
    <property type="entry name" value="PH_BEACH"/>
    <property type="match status" value="1"/>
</dbReference>
<name>A0A158R6F8_TAEAS</name>
<dbReference type="STRING" id="60517.A0A158R6F8"/>
<evidence type="ECO:0000256" key="3">
    <source>
        <dbReference type="PROSITE-ProRule" id="PRU00221"/>
    </source>
</evidence>
<evidence type="ECO:0000313" key="7">
    <source>
        <dbReference type="WBParaSite" id="TASK_0000013901-mRNA-1"/>
    </source>
</evidence>
<dbReference type="InterPro" id="IPR036322">
    <property type="entry name" value="WD40_repeat_dom_sf"/>
</dbReference>
<dbReference type="InterPro" id="IPR013320">
    <property type="entry name" value="ConA-like_dom_sf"/>
</dbReference>
<dbReference type="InterPro" id="IPR036372">
    <property type="entry name" value="BEACH_dom_sf"/>
</dbReference>
<dbReference type="SUPFAM" id="SSF49899">
    <property type="entry name" value="Concanavalin A-like lectins/glucanases"/>
    <property type="match status" value="1"/>
</dbReference>
<feature type="domain" description="BEACH-type PH" evidence="6">
    <location>
        <begin position="2089"/>
        <end position="2202"/>
    </location>
</feature>
<dbReference type="PANTHER" id="PTHR13743">
    <property type="entry name" value="BEIGE/BEACH-RELATED"/>
    <property type="match status" value="1"/>
</dbReference>
<dbReference type="GO" id="GO:0008104">
    <property type="term" value="P:intracellular protein localization"/>
    <property type="evidence" value="ECO:0007669"/>
    <property type="project" value="TreeGrafter"/>
</dbReference>
<reference evidence="7" key="1">
    <citation type="submission" date="2016-04" db="UniProtKB">
        <authorList>
            <consortium name="WormBaseParasite"/>
        </authorList>
    </citation>
    <scope>IDENTIFICATION</scope>
</reference>
<dbReference type="InterPro" id="IPR023362">
    <property type="entry name" value="PH-BEACH_dom"/>
</dbReference>
<evidence type="ECO:0000256" key="2">
    <source>
        <dbReference type="ARBA" id="ARBA00022737"/>
    </source>
</evidence>
<proteinExistence type="predicted"/>
<dbReference type="InterPro" id="IPR000409">
    <property type="entry name" value="BEACH_dom"/>
</dbReference>
<feature type="compositionally biased region" description="Basic residues" evidence="4">
    <location>
        <begin position="2555"/>
        <end position="2567"/>
    </location>
</feature>